<protein>
    <submittedName>
        <fullName evidence="1">Uncharacterized protein</fullName>
    </submittedName>
</protein>
<gene>
    <name evidence="1" type="ORF">MA20_21250</name>
</gene>
<dbReference type="EMBL" id="JRPN01000018">
    <property type="protein sequence ID" value="KGT77144.1"/>
    <property type="molecule type" value="Genomic_DNA"/>
</dbReference>
<sequence length="147" mass="16870">MTDTALTRRRSENSHQKTWHIYFGDVHVGTIGTRAGVPKDVDQWGWHLGFYPGTEPGAHQSGSAETYPAARDEFERAWLQLEPTLTEENYEAWRRSRDWHAWKYRIWGNGCRMPTQNSSGWSTCFCGEQIPIACETHIYSAHRGIGA</sequence>
<evidence type="ECO:0000313" key="2">
    <source>
        <dbReference type="Proteomes" id="UP000030377"/>
    </source>
</evidence>
<dbReference type="RefSeq" id="WP_041956758.1">
    <property type="nucleotide sequence ID" value="NZ_JRPN01000018.1"/>
</dbReference>
<reference evidence="1 2" key="1">
    <citation type="submission" date="2014-09" db="EMBL/GenBank/DDBJ databases">
        <title>Draft genome of Bradyrhizobium japonicum Is-34.</title>
        <authorList>
            <person name="Tsurumaru H."/>
            <person name="Yamakawa T."/>
            <person name="Hashimoto S."/>
            <person name="Okizaki K."/>
            <person name="Kanesaki Y."/>
            <person name="Yoshikawa H."/>
            <person name="Yajima S."/>
        </authorList>
    </citation>
    <scope>NUCLEOTIDE SEQUENCE [LARGE SCALE GENOMIC DNA]</scope>
    <source>
        <strain evidence="1 2">Is-34</strain>
    </source>
</reference>
<dbReference type="AlphaFoldDB" id="A0A0A3XV28"/>
<evidence type="ECO:0000313" key="1">
    <source>
        <dbReference type="EMBL" id="KGT77144.1"/>
    </source>
</evidence>
<organism evidence="1 2">
    <name type="scientific">Bradyrhizobium japonicum</name>
    <dbReference type="NCBI Taxonomy" id="375"/>
    <lineage>
        <taxon>Bacteria</taxon>
        <taxon>Pseudomonadati</taxon>
        <taxon>Pseudomonadota</taxon>
        <taxon>Alphaproteobacteria</taxon>
        <taxon>Hyphomicrobiales</taxon>
        <taxon>Nitrobacteraceae</taxon>
        <taxon>Bradyrhizobium</taxon>
    </lineage>
</organism>
<comment type="caution">
    <text evidence="1">The sequence shown here is derived from an EMBL/GenBank/DDBJ whole genome shotgun (WGS) entry which is preliminary data.</text>
</comment>
<accession>A0A0A3XV28</accession>
<dbReference type="Proteomes" id="UP000030377">
    <property type="component" value="Unassembled WGS sequence"/>
</dbReference>
<name>A0A0A3XV28_BRAJP</name>
<proteinExistence type="predicted"/>